<evidence type="ECO:0000256" key="6">
    <source>
        <dbReference type="PIRSR" id="PIRSR000349-1"/>
    </source>
</evidence>
<dbReference type="FunFam" id="3.55.40.20:FF:000004">
    <property type="entry name" value="Superoxide dismutase [Fe]"/>
    <property type="match status" value="1"/>
</dbReference>
<dbReference type="PIRSF" id="PIRSF000349">
    <property type="entry name" value="SODismutase"/>
    <property type="match status" value="1"/>
</dbReference>
<dbReference type="PRINTS" id="PR01703">
    <property type="entry name" value="MNSODISMTASE"/>
</dbReference>
<feature type="binding site" evidence="6">
    <location>
        <position position="166"/>
    </location>
    <ligand>
        <name>Mn(2+)</name>
        <dbReference type="ChEBI" id="CHEBI:29035"/>
    </ligand>
</feature>
<feature type="binding site" evidence="6">
    <location>
        <position position="31"/>
    </location>
    <ligand>
        <name>Mn(2+)</name>
        <dbReference type="ChEBI" id="CHEBI:29035"/>
    </ligand>
</feature>
<evidence type="ECO:0000256" key="2">
    <source>
        <dbReference type="ARBA" id="ARBA00008714"/>
    </source>
</evidence>
<dbReference type="RefSeq" id="WP_109939213.1">
    <property type="nucleotide sequence ID" value="NZ_CP176366.1"/>
</dbReference>
<dbReference type="InterPro" id="IPR019832">
    <property type="entry name" value="Mn/Fe_SOD_C"/>
</dbReference>
<comment type="catalytic activity">
    <reaction evidence="7">
        <text>2 superoxide + 2 H(+) = H2O2 + O2</text>
        <dbReference type="Rhea" id="RHEA:20696"/>
        <dbReference type="ChEBI" id="CHEBI:15378"/>
        <dbReference type="ChEBI" id="CHEBI:15379"/>
        <dbReference type="ChEBI" id="CHEBI:16240"/>
        <dbReference type="ChEBI" id="CHEBI:18421"/>
        <dbReference type="EC" id="1.15.1.1"/>
    </reaction>
</comment>
<name>A0A2V2NI37_9EURY</name>
<dbReference type="PANTHER" id="PTHR11404">
    <property type="entry name" value="SUPEROXIDE DISMUTASE 2"/>
    <property type="match status" value="1"/>
</dbReference>
<dbReference type="Proteomes" id="UP000245934">
    <property type="component" value="Unassembled WGS sequence"/>
</dbReference>
<sequence>MDDSKKYALPALSFGYGDLTPYISEKQLTLHHQKHHQAYVNGANAIFEKLEKSRAEGSELDQKAVLKELSFHIGGHRLHTLFWENLAPAGKGGGGKPSGTLAEWITKDFGSLERFKKEFNQAASSVEGSGWAVLSICLLTQRLLVMQVEKHNINVYPGFKILMALDVWEHSYYLDYVNDRGKFVENFWYIVNWDAVQKRLTDALKN</sequence>
<dbReference type="AlphaFoldDB" id="A0A2V2NI37"/>
<organism evidence="10 11">
    <name type="scientific">Methanospirillum stamsii</name>
    <dbReference type="NCBI Taxonomy" id="1277351"/>
    <lineage>
        <taxon>Archaea</taxon>
        <taxon>Methanobacteriati</taxon>
        <taxon>Methanobacteriota</taxon>
        <taxon>Stenosarchaea group</taxon>
        <taxon>Methanomicrobia</taxon>
        <taxon>Methanomicrobiales</taxon>
        <taxon>Methanospirillaceae</taxon>
        <taxon>Methanospirillum</taxon>
    </lineage>
</organism>
<keyword evidence="5 7" id="KW-0560">Oxidoreductase</keyword>
<keyword evidence="4 6" id="KW-0479">Metal-binding</keyword>
<evidence type="ECO:0000313" key="11">
    <source>
        <dbReference type="Proteomes" id="UP000245934"/>
    </source>
</evidence>
<proteinExistence type="inferred from homology"/>
<dbReference type="GO" id="GO:0004784">
    <property type="term" value="F:superoxide dismutase activity"/>
    <property type="evidence" value="ECO:0007669"/>
    <property type="project" value="UniProtKB-EC"/>
</dbReference>
<accession>A0A2V2NI37</accession>
<feature type="domain" description="Manganese/iron superoxide dismutase C-terminal" evidence="9">
    <location>
        <begin position="97"/>
        <end position="199"/>
    </location>
</feature>
<dbReference type="GeneID" id="97609160"/>
<comment type="function">
    <text evidence="7">Destroys radicals which are normally produced within the cells and which are toxic to biological systems.</text>
</comment>
<dbReference type="PROSITE" id="PS00088">
    <property type="entry name" value="SOD_MN"/>
    <property type="match status" value="1"/>
</dbReference>
<feature type="binding site" evidence="6">
    <location>
        <position position="79"/>
    </location>
    <ligand>
        <name>Mn(2+)</name>
        <dbReference type="ChEBI" id="CHEBI:29035"/>
    </ligand>
</feature>
<reference evidence="10 11" key="1">
    <citation type="submission" date="2018-05" db="EMBL/GenBank/DDBJ databases">
        <title>Draft genome of Methanospirillum stamsii Pt1.</title>
        <authorList>
            <person name="Dueholm M.S."/>
            <person name="Nielsen P.H."/>
            <person name="Bakmann L.F."/>
            <person name="Otzen D.E."/>
        </authorList>
    </citation>
    <scope>NUCLEOTIDE SEQUENCE [LARGE SCALE GENOMIC DNA]</scope>
    <source>
        <strain evidence="10 11">Pt1</strain>
    </source>
</reference>
<evidence type="ECO:0000313" key="10">
    <source>
        <dbReference type="EMBL" id="PWR76077.1"/>
    </source>
</evidence>
<dbReference type="OrthoDB" id="32917at2157"/>
<dbReference type="EMBL" id="QGMZ01000004">
    <property type="protein sequence ID" value="PWR76077.1"/>
    <property type="molecule type" value="Genomic_DNA"/>
</dbReference>
<evidence type="ECO:0000256" key="4">
    <source>
        <dbReference type="ARBA" id="ARBA00022723"/>
    </source>
</evidence>
<dbReference type="Gene3D" id="1.10.287.990">
    <property type="entry name" value="Fe,Mn superoxide dismutase (SOD) domain"/>
    <property type="match status" value="1"/>
</dbReference>
<evidence type="ECO:0000259" key="9">
    <source>
        <dbReference type="Pfam" id="PF02777"/>
    </source>
</evidence>
<dbReference type="Pfam" id="PF02777">
    <property type="entry name" value="Sod_Fe_C"/>
    <property type="match status" value="1"/>
</dbReference>
<dbReference type="SUPFAM" id="SSF54719">
    <property type="entry name" value="Fe,Mn superoxide dismutase (SOD), C-terminal domain"/>
    <property type="match status" value="1"/>
</dbReference>
<dbReference type="Gene3D" id="3.55.40.20">
    <property type="entry name" value="Iron/manganese superoxide dismutase, C-terminal domain"/>
    <property type="match status" value="1"/>
</dbReference>
<comment type="caution">
    <text evidence="10">The sequence shown here is derived from an EMBL/GenBank/DDBJ whole genome shotgun (WGS) entry which is preliminary data.</text>
</comment>
<feature type="binding site" evidence="6">
    <location>
        <position position="170"/>
    </location>
    <ligand>
        <name>Mn(2+)</name>
        <dbReference type="ChEBI" id="CHEBI:29035"/>
    </ligand>
</feature>
<comment type="similarity">
    <text evidence="2 7">Belongs to the iron/manganese superoxide dismutase family.</text>
</comment>
<dbReference type="SUPFAM" id="SSF46609">
    <property type="entry name" value="Fe,Mn superoxide dismutase (SOD), N-terminal domain"/>
    <property type="match status" value="1"/>
</dbReference>
<dbReference type="Pfam" id="PF00081">
    <property type="entry name" value="Sod_Fe_N"/>
    <property type="match status" value="1"/>
</dbReference>
<dbReference type="FunFam" id="1.10.287.990:FF:000001">
    <property type="entry name" value="Superoxide dismutase"/>
    <property type="match status" value="1"/>
</dbReference>
<dbReference type="EC" id="1.15.1.1" evidence="3 7"/>
<dbReference type="InterPro" id="IPR019831">
    <property type="entry name" value="Mn/Fe_SOD_N"/>
</dbReference>
<dbReference type="InterPro" id="IPR001189">
    <property type="entry name" value="Mn/Fe_SOD"/>
</dbReference>
<dbReference type="InterPro" id="IPR036324">
    <property type="entry name" value="Mn/Fe_SOD_N_sf"/>
</dbReference>
<dbReference type="InterPro" id="IPR019833">
    <property type="entry name" value="Mn/Fe_SOD_BS"/>
</dbReference>
<evidence type="ECO:0000259" key="8">
    <source>
        <dbReference type="Pfam" id="PF00081"/>
    </source>
</evidence>
<protein>
    <recommendedName>
        <fullName evidence="3 7">Superoxide dismutase</fullName>
        <ecNumber evidence="3 7">1.15.1.1</ecNumber>
    </recommendedName>
</protein>
<dbReference type="InterPro" id="IPR036314">
    <property type="entry name" value="SOD_C_sf"/>
</dbReference>
<gene>
    <name evidence="10" type="ORF">DLD82_00845</name>
</gene>
<dbReference type="GO" id="GO:0046872">
    <property type="term" value="F:metal ion binding"/>
    <property type="evidence" value="ECO:0007669"/>
    <property type="project" value="UniProtKB-KW"/>
</dbReference>
<keyword evidence="11" id="KW-1185">Reference proteome</keyword>
<evidence type="ECO:0000256" key="3">
    <source>
        <dbReference type="ARBA" id="ARBA00012682"/>
    </source>
</evidence>
<comment type="cofactor">
    <cofactor evidence="1">
        <name>Mn(2+)</name>
        <dbReference type="ChEBI" id="CHEBI:29035"/>
    </cofactor>
</comment>
<feature type="domain" description="Manganese/iron superoxide dismutase N-terminal" evidence="8">
    <location>
        <begin position="6"/>
        <end position="87"/>
    </location>
</feature>
<dbReference type="PANTHER" id="PTHR11404:SF6">
    <property type="entry name" value="SUPEROXIDE DISMUTASE [MN], MITOCHONDRIAL"/>
    <property type="match status" value="1"/>
</dbReference>
<dbReference type="InterPro" id="IPR050265">
    <property type="entry name" value="Fe/Mn_Superoxide_Dismutase"/>
</dbReference>
<evidence type="ECO:0000256" key="1">
    <source>
        <dbReference type="ARBA" id="ARBA00001936"/>
    </source>
</evidence>
<evidence type="ECO:0000256" key="7">
    <source>
        <dbReference type="RuleBase" id="RU000414"/>
    </source>
</evidence>
<evidence type="ECO:0000256" key="5">
    <source>
        <dbReference type="ARBA" id="ARBA00023002"/>
    </source>
</evidence>